<dbReference type="Proteomes" id="UP000663720">
    <property type="component" value="Chromosome"/>
</dbReference>
<feature type="chain" id="PRO_5037194021" evidence="1">
    <location>
        <begin position="26"/>
        <end position="160"/>
    </location>
</feature>
<dbReference type="Pfam" id="PF11322">
    <property type="entry name" value="DUF3124"/>
    <property type="match status" value="1"/>
</dbReference>
<proteinExistence type="predicted"/>
<keyword evidence="1" id="KW-0732">Signal</keyword>
<dbReference type="RefSeq" id="WP_207687666.1">
    <property type="nucleotide sequence ID" value="NZ_CP061799.1"/>
</dbReference>
<evidence type="ECO:0000313" key="3">
    <source>
        <dbReference type="Proteomes" id="UP000663720"/>
    </source>
</evidence>
<evidence type="ECO:0000313" key="2">
    <source>
        <dbReference type="EMBL" id="QTA81656.1"/>
    </source>
</evidence>
<evidence type="ECO:0000256" key="1">
    <source>
        <dbReference type="SAM" id="SignalP"/>
    </source>
</evidence>
<feature type="signal peptide" evidence="1">
    <location>
        <begin position="1"/>
        <end position="25"/>
    </location>
</feature>
<dbReference type="EMBL" id="CP061799">
    <property type="protein sequence ID" value="QTA81656.1"/>
    <property type="molecule type" value="Genomic_DNA"/>
</dbReference>
<protein>
    <submittedName>
        <fullName evidence="2">DUF3124</fullName>
    </submittedName>
</protein>
<keyword evidence="3" id="KW-1185">Reference proteome</keyword>
<dbReference type="InterPro" id="IPR021471">
    <property type="entry name" value="DUF3124"/>
</dbReference>
<dbReference type="KEGG" id="dli:dnl_39990"/>
<name>A0A975GHM6_9BACT</name>
<reference evidence="2" key="1">
    <citation type="journal article" date="2021" name="Microb. Physiol.">
        <title>Proteogenomic Insights into the Physiology of Marine, Sulfate-Reducing, Filamentous Desulfonema limicola and Desulfonema magnum.</title>
        <authorList>
            <person name="Schnaars V."/>
            <person name="Wohlbrand L."/>
            <person name="Scheve S."/>
            <person name="Hinrichs C."/>
            <person name="Reinhardt R."/>
            <person name="Rabus R."/>
        </authorList>
    </citation>
    <scope>NUCLEOTIDE SEQUENCE</scope>
    <source>
        <strain evidence="2">5ac10</strain>
    </source>
</reference>
<sequence>MKKLFYYLMIVFILNLANPFIPAQAEEPVCLSKGQTVYVPVYSHIYAGSRELPILLTVTLSIRNTDAQKTITIISADYYGTNGELIKKYSDKAFILKPFESTRYIIPQKDKAGGSGASFLVRWKSDESVNPPLIESIMIGAEGQQGISFTSRGQVISGLN</sequence>
<dbReference type="AlphaFoldDB" id="A0A975GHM6"/>
<accession>A0A975GHM6</accession>
<gene>
    <name evidence="2" type="ORF">dnl_39990</name>
</gene>
<organism evidence="2 3">
    <name type="scientific">Desulfonema limicola</name>
    <dbReference type="NCBI Taxonomy" id="45656"/>
    <lineage>
        <taxon>Bacteria</taxon>
        <taxon>Pseudomonadati</taxon>
        <taxon>Thermodesulfobacteriota</taxon>
        <taxon>Desulfobacteria</taxon>
        <taxon>Desulfobacterales</taxon>
        <taxon>Desulfococcaceae</taxon>
        <taxon>Desulfonema</taxon>
    </lineage>
</organism>